<evidence type="ECO:0000313" key="2">
    <source>
        <dbReference type="EMBL" id="KMM37632.1"/>
    </source>
</evidence>
<keyword evidence="1" id="KW-0472">Membrane</keyword>
<name>A0A0J6FTH6_9BACL</name>
<dbReference type="EMBL" id="LELK01000004">
    <property type="protein sequence ID" value="KMM37632.1"/>
    <property type="molecule type" value="Genomic_DNA"/>
</dbReference>
<protein>
    <recommendedName>
        <fullName evidence="4">Stage IV sporulation protein</fullName>
    </recommendedName>
</protein>
<organism evidence="2 3">
    <name type="scientific">Guptibacillus hwajinpoensis</name>
    <dbReference type="NCBI Taxonomy" id="208199"/>
    <lineage>
        <taxon>Bacteria</taxon>
        <taxon>Bacillati</taxon>
        <taxon>Bacillota</taxon>
        <taxon>Bacilli</taxon>
        <taxon>Bacillales</taxon>
        <taxon>Guptibacillaceae</taxon>
        <taxon>Guptibacillus</taxon>
    </lineage>
</organism>
<dbReference type="OrthoDB" id="1640349at2"/>
<reference evidence="2" key="1">
    <citation type="submission" date="2015-06" db="EMBL/GenBank/DDBJ databases">
        <authorList>
            <person name="Liu B."/>
            <person name="Wang J."/>
            <person name="Zhu Y."/>
            <person name="Liu G."/>
            <person name="Chen Q."/>
            <person name="Zheng C."/>
            <person name="Che J."/>
            <person name="Ge C."/>
            <person name="Shi H."/>
            <person name="Pan Z."/>
            <person name="Liu X."/>
        </authorList>
    </citation>
    <scope>NUCLEOTIDE SEQUENCE [LARGE SCALE GENOMIC DNA]</scope>
    <source>
        <strain evidence="2">DSM 16346</strain>
    </source>
</reference>
<dbReference type="AlphaFoldDB" id="A0A0J6FTH6"/>
<dbReference type="Pfam" id="PF06898">
    <property type="entry name" value="YqfD"/>
    <property type="match status" value="1"/>
</dbReference>
<dbReference type="NCBIfam" id="TIGR02876">
    <property type="entry name" value="spore_yqfD"/>
    <property type="match status" value="1"/>
</dbReference>
<evidence type="ECO:0000256" key="1">
    <source>
        <dbReference type="SAM" id="Phobius"/>
    </source>
</evidence>
<dbReference type="RefSeq" id="WP_048312794.1">
    <property type="nucleotide sequence ID" value="NZ_CP119526.1"/>
</dbReference>
<proteinExistence type="predicted"/>
<dbReference type="InterPro" id="IPR010690">
    <property type="entry name" value="YqfD"/>
</dbReference>
<sequence length="395" mass="45659">MKEYIRELFSGYVRIKVIGSYTELFINRCIEYKIPIWDIARLDHETIILSLYISDVRRIRPHLKRTRCKVRIHERKGFPFILKRVIYSRGFLTGAISCLLLLFILSNMVWSITVNGATPEVEHKLKQAAVELGVTRGKFIFQLPSNQELQRQITEKMEEITWVGVKRSGTTYHFEVVQKQLPEKQPALNPRHIVAKKKAIVTKMYVEEGQAQVEENTYVKPGQLLISGFIGKKEKSELVPAKGEVFGRTWYVSNVSIPLKSTFITNTGERKTSYAIGVSRFHIPIWGFGKPEFSEYETVEHETNLRFLKWELPFSFQSKKMLGTEEVTRTYSKSEALDAARSVARKDIEDKTSDEAEINKEKILHHEEENGKVNVKIHFEVIEEIGKNIPIIQGD</sequence>
<gene>
    <name evidence="2" type="ORF">AB986_17490</name>
</gene>
<evidence type="ECO:0000313" key="3">
    <source>
        <dbReference type="Proteomes" id="UP000035996"/>
    </source>
</evidence>
<keyword evidence="1" id="KW-1133">Transmembrane helix</keyword>
<evidence type="ECO:0008006" key="4">
    <source>
        <dbReference type="Google" id="ProtNLM"/>
    </source>
</evidence>
<dbReference type="Proteomes" id="UP000035996">
    <property type="component" value="Unassembled WGS sequence"/>
</dbReference>
<keyword evidence="3" id="KW-1185">Reference proteome</keyword>
<comment type="caution">
    <text evidence="2">The sequence shown here is derived from an EMBL/GenBank/DDBJ whole genome shotgun (WGS) entry which is preliminary data.</text>
</comment>
<accession>A0A0J6FTH6</accession>
<dbReference type="PIRSF" id="PIRSF029895">
    <property type="entry name" value="SpoIV"/>
    <property type="match status" value="1"/>
</dbReference>
<dbReference type="STRING" id="157733.AB986_17490"/>
<keyword evidence="1" id="KW-0812">Transmembrane</keyword>
<feature type="transmembrane region" description="Helical" evidence="1">
    <location>
        <begin position="90"/>
        <end position="110"/>
    </location>
</feature>